<feature type="compositionally biased region" description="Basic and acidic residues" evidence="1">
    <location>
        <begin position="57"/>
        <end position="69"/>
    </location>
</feature>
<gene>
    <name evidence="2" type="ORF">PC117_g23765</name>
</gene>
<evidence type="ECO:0000256" key="1">
    <source>
        <dbReference type="SAM" id="MobiDB-lite"/>
    </source>
</evidence>
<dbReference type="Proteomes" id="UP000736787">
    <property type="component" value="Unassembled WGS sequence"/>
</dbReference>
<dbReference type="EMBL" id="RCMK01001481">
    <property type="protein sequence ID" value="KAG2893432.1"/>
    <property type="molecule type" value="Genomic_DNA"/>
</dbReference>
<name>A0A8T1L1R6_9STRA</name>
<evidence type="ECO:0000313" key="3">
    <source>
        <dbReference type="Proteomes" id="UP000736787"/>
    </source>
</evidence>
<protein>
    <submittedName>
        <fullName evidence="2">Uncharacterized protein</fullName>
    </submittedName>
</protein>
<reference evidence="2" key="1">
    <citation type="submission" date="2018-10" db="EMBL/GenBank/DDBJ databases">
        <title>Effector identification in a new, highly contiguous assembly of the strawberry crown rot pathogen Phytophthora cactorum.</title>
        <authorList>
            <person name="Armitage A.D."/>
            <person name="Nellist C.F."/>
            <person name="Bates H."/>
            <person name="Vickerstaff R.J."/>
            <person name="Harrison R.J."/>
        </authorList>
    </citation>
    <scope>NUCLEOTIDE SEQUENCE</scope>
    <source>
        <strain evidence="2">4040</strain>
    </source>
</reference>
<feature type="region of interest" description="Disordered" evidence="1">
    <location>
        <begin position="45"/>
        <end position="69"/>
    </location>
</feature>
<sequence length="69" mass="7834">MNILPEGEEVCRNSWLILGRLEREPKVTLERLQSGKNVGVDNQLAEGPFLGLPGQQGEKEVNLRRRHLD</sequence>
<evidence type="ECO:0000313" key="2">
    <source>
        <dbReference type="EMBL" id="KAG2893432.1"/>
    </source>
</evidence>
<dbReference type="AlphaFoldDB" id="A0A8T1L1R6"/>
<comment type="caution">
    <text evidence="2">The sequence shown here is derived from an EMBL/GenBank/DDBJ whole genome shotgun (WGS) entry which is preliminary data.</text>
</comment>
<accession>A0A8T1L1R6</accession>
<organism evidence="2 3">
    <name type="scientific">Phytophthora cactorum</name>
    <dbReference type="NCBI Taxonomy" id="29920"/>
    <lineage>
        <taxon>Eukaryota</taxon>
        <taxon>Sar</taxon>
        <taxon>Stramenopiles</taxon>
        <taxon>Oomycota</taxon>
        <taxon>Peronosporomycetes</taxon>
        <taxon>Peronosporales</taxon>
        <taxon>Peronosporaceae</taxon>
        <taxon>Phytophthora</taxon>
    </lineage>
</organism>
<proteinExistence type="predicted"/>